<evidence type="ECO:0000256" key="1">
    <source>
        <dbReference type="SAM" id="MobiDB-lite"/>
    </source>
</evidence>
<dbReference type="SUPFAM" id="SSF56112">
    <property type="entry name" value="Protein kinase-like (PK-like)"/>
    <property type="match status" value="1"/>
</dbReference>
<feature type="compositionally biased region" description="Low complexity" evidence="1">
    <location>
        <begin position="535"/>
        <end position="550"/>
    </location>
</feature>
<keyword evidence="2" id="KW-0472">Membrane</keyword>
<keyword evidence="4" id="KW-1185">Reference proteome</keyword>
<feature type="compositionally biased region" description="Basic and acidic residues" evidence="1">
    <location>
        <begin position="450"/>
        <end position="485"/>
    </location>
</feature>
<dbReference type="Proteomes" id="UP000616114">
    <property type="component" value="Unassembled WGS sequence"/>
</dbReference>
<evidence type="ECO:0000313" key="3">
    <source>
        <dbReference type="EMBL" id="GGA20272.1"/>
    </source>
</evidence>
<dbReference type="InterPro" id="IPR011009">
    <property type="entry name" value="Kinase-like_dom_sf"/>
</dbReference>
<feature type="region of interest" description="Disordered" evidence="1">
    <location>
        <begin position="269"/>
        <end position="332"/>
    </location>
</feature>
<comment type="caution">
    <text evidence="3">The sequence shown here is derived from an EMBL/GenBank/DDBJ whole genome shotgun (WGS) entry which is preliminary data.</text>
</comment>
<evidence type="ECO:0008006" key="5">
    <source>
        <dbReference type="Google" id="ProtNLM"/>
    </source>
</evidence>
<keyword evidence="2" id="KW-0812">Transmembrane</keyword>
<dbReference type="Gene3D" id="1.10.510.10">
    <property type="entry name" value="Transferase(Phosphotransferase) domain 1"/>
    <property type="match status" value="1"/>
</dbReference>
<feature type="compositionally biased region" description="Low complexity" evidence="1">
    <location>
        <begin position="307"/>
        <end position="318"/>
    </location>
</feature>
<proteinExistence type="predicted"/>
<gene>
    <name evidence="3" type="ORF">GCM10011333_24290</name>
</gene>
<protein>
    <recommendedName>
        <fullName evidence="5">Serine/threonine protein kinase</fullName>
    </recommendedName>
</protein>
<organism evidence="3 4">
    <name type="scientific">Sediminivirga luteola</name>
    <dbReference type="NCBI Taxonomy" id="1774748"/>
    <lineage>
        <taxon>Bacteria</taxon>
        <taxon>Bacillati</taxon>
        <taxon>Actinomycetota</taxon>
        <taxon>Actinomycetes</taxon>
        <taxon>Micrococcales</taxon>
        <taxon>Brevibacteriaceae</taxon>
        <taxon>Sediminivirga</taxon>
    </lineage>
</organism>
<dbReference type="RefSeq" id="WP_188551156.1">
    <property type="nucleotide sequence ID" value="NZ_BMFY01000010.1"/>
</dbReference>
<accession>A0A8J2XL70</accession>
<feature type="compositionally biased region" description="Low complexity" evidence="1">
    <location>
        <begin position="269"/>
        <end position="287"/>
    </location>
</feature>
<sequence length="885" mass="92468">MGNSIVRGAVIAARYVVSDLEHPWIHERPELGTVCTAIDAILDEPVTAYVAPTETAGDMLDAARRAALLSDPRLPRILDVGRDEAGWDFCVTENTGGVWLRTILEHGPLEPAQVRALAGEVADVLAGAGRRGLHHLRLGPESVQVDNDGGVHVHGLAIDAAVADHTATTHLDAISMPQARREDALALLDLLYLLSTAHWPGEQAREGFPPAPRADGRPVPVTELNATADADLSRLLDDVFAGRERGPQSPGELAKYLGDWDREELRGLAGRTPPATSARTAAEAPAPLTKPGPPVPVTPEPLPEPPAETAGASTASATPWPPTAGGDRHRATPAQLQAAMRRIRRERPGTTGLAAGLMESDPEDPLAEVLSMRAASTFPVDAAALREAEKHTPAWEPEEPAAEYPLEPAPTWEDTQQLTASDEAAGPLADESEEEDDSSWFLGGMFTTDEEQRRQEAERERRDAEDLARLRRALGERSRQREHRAGGTGRDMSPGALAPSAPAEPRPPAGAGDGQQTDPAHGSESEESPATQALPIIEAPAENADAAEPAGRSELLGAAPPPPGAPASPAPTSPAPDPAGSAAEDHTGDDVAEGGGAVQAEHGDGEGPSPASDGRDGRTRTPLSLKGGEAARTKRAPALRPGPEKTPRPASQGVKVAPAAPAATAATAAASTGPAPEDQEERRRRIALILAVLAAVVIVAVVVGLVLVNRDGEQSALPPAPTAETEEPQGGEEEDEEEPEPELVNPVVIGAEDLDPEGDGEEKPELVDNVLPGVSGAWMTDTYNSPEFGNLKSGLGLRLDLEEEADLGVVELISSAAGGSFEIRAGDDDPAQAEVLATGSFPSGTERIELDETVRTGHFFLWITELPADGGGYRAVIDEVSAAAE</sequence>
<name>A0A8J2XL70_9MICO</name>
<evidence type="ECO:0000256" key="2">
    <source>
        <dbReference type="SAM" id="Phobius"/>
    </source>
</evidence>
<feature type="compositionally biased region" description="Pro residues" evidence="1">
    <location>
        <begin position="288"/>
        <end position="306"/>
    </location>
</feature>
<feature type="compositionally biased region" description="Pro residues" evidence="1">
    <location>
        <begin position="559"/>
        <end position="577"/>
    </location>
</feature>
<keyword evidence="2" id="KW-1133">Transmembrane helix</keyword>
<dbReference type="EMBL" id="BMFY01000010">
    <property type="protein sequence ID" value="GGA20272.1"/>
    <property type="molecule type" value="Genomic_DNA"/>
</dbReference>
<feature type="compositionally biased region" description="Acidic residues" evidence="1">
    <location>
        <begin position="724"/>
        <end position="741"/>
    </location>
</feature>
<evidence type="ECO:0000313" key="4">
    <source>
        <dbReference type="Proteomes" id="UP000616114"/>
    </source>
</evidence>
<feature type="region of interest" description="Disordered" evidence="1">
    <location>
        <begin position="713"/>
        <end position="746"/>
    </location>
</feature>
<dbReference type="AlphaFoldDB" id="A0A8J2XL70"/>
<reference evidence="3" key="1">
    <citation type="journal article" date="2014" name="Int. J. Syst. Evol. Microbiol.">
        <title>Complete genome sequence of Corynebacterium casei LMG S-19264T (=DSM 44701T), isolated from a smear-ripened cheese.</title>
        <authorList>
            <consortium name="US DOE Joint Genome Institute (JGI-PGF)"/>
            <person name="Walter F."/>
            <person name="Albersmeier A."/>
            <person name="Kalinowski J."/>
            <person name="Ruckert C."/>
        </authorList>
    </citation>
    <scope>NUCLEOTIDE SEQUENCE</scope>
    <source>
        <strain evidence="3">CGMCC 1.12785</strain>
    </source>
</reference>
<reference evidence="3" key="2">
    <citation type="submission" date="2020-09" db="EMBL/GenBank/DDBJ databases">
        <authorList>
            <person name="Sun Q."/>
            <person name="Zhou Y."/>
        </authorList>
    </citation>
    <scope>NUCLEOTIDE SEQUENCE</scope>
    <source>
        <strain evidence="3">CGMCC 1.12785</strain>
    </source>
</reference>
<feature type="transmembrane region" description="Helical" evidence="2">
    <location>
        <begin position="686"/>
        <end position="708"/>
    </location>
</feature>
<feature type="region of interest" description="Disordered" evidence="1">
    <location>
        <begin position="385"/>
        <end position="679"/>
    </location>
</feature>
<feature type="compositionally biased region" description="Low complexity" evidence="1">
    <location>
        <begin position="657"/>
        <end position="676"/>
    </location>
</feature>